<dbReference type="PRINTS" id="PR00793">
    <property type="entry name" value="PROAMNOPTASE"/>
</dbReference>
<sequence length="290" mass="32556">MRVLVNGVRIYFEVVGEKLALIDGAIVEKPTLLVLHGGPGFDHHGMRGFYDRFADAAQVIYLDHRGNGRSERGPLESLNLVQWGQDIKAFCEALDIEKPIVLGHSFGGFVAESYMTQFPEHPGAIVLSCTQGRSDPGEASYAVYRRLGGSEVEAAARAFFTNQNFENMLEFQRLCRPHYNQSDSTPWPLRAGIFTPETLVYFWREGVGPYEGAWRDFNFLPQFDKVVCPVLVLGGEDDPACPIEFQEEILAMLPQGLGEFHRFENCGHGTHVDHPERTEAIIRKFLVPTP</sequence>
<dbReference type="InterPro" id="IPR050266">
    <property type="entry name" value="AB_hydrolase_sf"/>
</dbReference>
<evidence type="ECO:0000313" key="4">
    <source>
        <dbReference type="EMBL" id="CAB4778477.1"/>
    </source>
</evidence>
<feature type="domain" description="AB hydrolase-1" evidence="3">
    <location>
        <begin position="30"/>
        <end position="275"/>
    </location>
</feature>
<reference evidence="4" key="1">
    <citation type="submission" date="2020-05" db="EMBL/GenBank/DDBJ databases">
        <authorList>
            <person name="Chiriac C."/>
            <person name="Salcher M."/>
            <person name="Ghai R."/>
            <person name="Kavagutti S V."/>
        </authorList>
    </citation>
    <scope>NUCLEOTIDE SEQUENCE</scope>
</reference>
<dbReference type="PANTHER" id="PTHR43798:SF33">
    <property type="entry name" value="HYDROLASE, PUTATIVE (AFU_ORTHOLOGUE AFUA_2G14860)-RELATED"/>
    <property type="match status" value="1"/>
</dbReference>
<dbReference type="GO" id="GO:0016020">
    <property type="term" value="C:membrane"/>
    <property type="evidence" value="ECO:0007669"/>
    <property type="project" value="TreeGrafter"/>
</dbReference>
<gene>
    <name evidence="4" type="ORF">UFOPK2958_00359</name>
</gene>
<keyword evidence="2" id="KW-0378">Hydrolase</keyword>
<evidence type="ECO:0000256" key="2">
    <source>
        <dbReference type="ARBA" id="ARBA00022801"/>
    </source>
</evidence>
<protein>
    <submittedName>
        <fullName evidence="4">Unannotated protein</fullName>
    </submittedName>
</protein>
<name>A0A6J6W6X4_9ZZZZ</name>
<evidence type="ECO:0000256" key="1">
    <source>
        <dbReference type="ARBA" id="ARBA00010088"/>
    </source>
</evidence>
<dbReference type="InterPro" id="IPR029058">
    <property type="entry name" value="AB_hydrolase_fold"/>
</dbReference>
<dbReference type="EMBL" id="CAFAAB010000026">
    <property type="protein sequence ID" value="CAB4778477.1"/>
    <property type="molecule type" value="Genomic_DNA"/>
</dbReference>
<dbReference type="Pfam" id="PF00561">
    <property type="entry name" value="Abhydrolase_1"/>
    <property type="match status" value="1"/>
</dbReference>
<organism evidence="4">
    <name type="scientific">freshwater metagenome</name>
    <dbReference type="NCBI Taxonomy" id="449393"/>
    <lineage>
        <taxon>unclassified sequences</taxon>
        <taxon>metagenomes</taxon>
        <taxon>ecological metagenomes</taxon>
    </lineage>
</organism>
<dbReference type="InterPro" id="IPR000073">
    <property type="entry name" value="AB_hydrolase_1"/>
</dbReference>
<dbReference type="AlphaFoldDB" id="A0A6J6W6X4"/>
<dbReference type="PRINTS" id="PR00111">
    <property type="entry name" value="ABHYDROLASE"/>
</dbReference>
<dbReference type="PANTHER" id="PTHR43798">
    <property type="entry name" value="MONOACYLGLYCEROL LIPASE"/>
    <property type="match status" value="1"/>
</dbReference>
<dbReference type="SUPFAM" id="SSF53474">
    <property type="entry name" value="alpha/beta-Hydrolases"/>
    <property type="match status" value="1"/>
</dbReference>
<evidence type="ECO:0000259" key="3">
    <source>
        <dbReference type="Pfam" id="PF00561"/>
    </source>
</evidence>
<dbReference type="InterPro" id="IPR002410">
    <property type="entry name" value="Peptidase_S33"/>
</dbReference>
<dbReference type="GO" id="GO:0006508">
    <property type="term" value="P:proteolysis"/>
    <property type="evidence" value="ECO:0007669"/>
    <property type="project" value="InterPro"/>
</dbReference>
<comment type="similarity">
    <text evidence="1">Belongs to the peptidase S33 family.</text>
</comment>
<dbReference type="GO" id="GO:0008233">
    <property type="term" value="F:peptidase activity"/>
    <property type="evidence" value="ECO:0007669"/>
    <property type="project" value="InterPro"/>
</dbReference>
<accession>A0A6J6W6X4</accession>
<dbReference type="Gene3D" id="3.40.50.1820">
    <property type="entry name" value="alpha/beta hydrolase"/>
    <property type="match status" value="1"/>
</dbReference>
<proteinExistence type="inferred from homology"/>